<dbReference type="SUPFAM" id="SSF56059">
    <property type="entry name" value="Glutathione synthetase ATP-binding domain-like"/>
    <property type="match status" value="1"/>
</dbReference>
<evidence type="ECO:0000313" key="4">
    <source>
        <dbReference type="EMBL" id="KAE8762757.1"/>
    </source>
</evidence>
<dbReference type="Pfam" id="PF04168">
    <property type="entry name" value="Alpha-E"/>
    <property type="match status" value="1"/>
</dbReference>
<dbReference type="InterPro" id="IPR007296">
    <property type="entry name" value="DUF403"/>
</dbReference>
<feature type="region of interest" description="Disordered" evidence="1">
    <location>
        <begin position="1"/>
        <end position="24"/>
    </location>
</feature>
<dbReference type="Pfam" id="PF14403">
    <property type="entry name" value="CP_ATPgrasp_2"/>
    <property type="match status" value="1"/>
</dbReference>
<dbReference type="Gene3D" id="3.30.1490.270">
    <property type="match status" value="1"/>
</dbReference>
<organism evidence="4 5">
    <name type="scientific">Georgenia thermotolerans</name>
    <dbReference type="NCBI Taxonomy" id="527326"/>
    <lineage>
        <taxon>Bacteria</taxon>
        <taxon>Bacillati</taxon>
        <taxon>Actinomycetota</taxon>
        <taxon>Actinomycetes</taxon>
        <taxon>Micrococcales</taxon>
        <taxon>Bogoriellaceae</taxon>
        <taxon>Georgenia</taxon>
    </lineage>
</organism>
<proteinExistence type="predicted"/>
<evidence type="ECO:0008006" key="6">
    <source>
        <dbReference type="Google" id="ProtNLM"/>
    </source>
</evidence>
<dbReference type="PANTHER" id="PTHR34595:SF2">
    <property type="entry name" value="BLR2978 PROTEIN"/>
    <property type="match status" value="1"/>
</dbReference>
<dbReference type="InterPro" id="IPR025841">
    <property type="entry name" value="CP_ATPgrasp_2"/>
</dbReference>
<gene>
    <name evidence="4" type="ORF">GB883_17755</name>
</gene>
<evidence type="ECO:0000313" key="5">
    <source>
        <dbReference type="Proteomes" id="UP000451860"/>
    </source>
</evidence>
<feature type="domain" description="Circularly permuted ATP-grasp type 2" evidence="3">
    <location>
        <begin position="124"/>
        <end position="498"/>
    </location>
</feature>
<dbReference type="InterPro" id="IPR051680">
    <property type="entry name" value="ATP-dep_Glu-Cys_Ligase-2"/>
</dbReference>
<evidence type="ECO:0000259" key="2">
    <source>
        <dbReference type="Pfam" id="PF04168"/>
    </source>
</evidence>
<reference evidence="4 5" key="1">
    <citation type="submission" date="2019-10" db="EMBL/GenBank/DDBJ databases">
        <title>Georgenia wutianyii sp. nov. and Georgenia yuyongxinii sp. nov. isolated from plateau pika (Ochotona curzoniae) in the Qinghai-Tibet plateau of China.</title>
        <authorList>
            <person name="Tian Z."/>
        </authorList>
    </citation>
    <scope>NUCLEOTIDE SEQUENCE [LARGE SCALE GENOMIC DNA]</scope>
    <source>
        <strain evidence="4 5">DSM 21501</strain>
    </source>
</reference>
<accession>A0A7J5UK69</accession>
<dbReference type="Gene3D" id="3.40.50.11290">
    <property type="match status" value="1"/>
</dbReference>
<dbReference type="EMBL" id="WHJE01000127">
    <property type="protein sequence ID" value="KAE8762757.1"/>
    <property type="molecule type" value="Genomic_DNA"/>
</dbReference>
<keyword evidence="5" id="KW-1185">Reference proteome</keyword>
<dbReference type="AlphaFoldDB" id="A0A7J5UK69"/>
<sequence>MAAKVRLPPPHPGKRPVKSPADVSDVTLPRIGAVAPGASDVDTATPRGAALDLLESYRANGPGHDEMLQASGPARLAWEQLAEQARLGRPDRLDASRAEVMRLLQDEGLVAADPAHAWQLDPLPVLVDELEWHHLEAALRQRAELLDAILTDLYGERRLLTSGLLPPEVVLGHPGFVRAADGIRIPGPHQLFHTAADLARNADGAWTVLADQVDAPVGLGYVMADRRVVSEVLAGVYRQSRTRRVGPYFQSLRAALQEVAPAAGPDGPRVAVLTPGPASPAAFDHGYLAAMLGLPLVEGGDLVAQDGRVWARTLGRLEPVDVLLRRVDAADVDPLELRRGSRRGVPGLVQAARTGAVTVVNTLGTGVLGNPALLTYLPRLARALRSEDLTLPSAVTYWCGDRSMCSHVMANLGRLIVRPTSGAERPVLGWELTLDQRADLAARIAGQPAAWVGQEPIEASTTPTVQHHALVPQPTALRTFAVARPGGYAVLSGALGHVGPAPQAAGGIVGTAKDVWVLAPEPAETAGTGAVLPARSPGAAVSARAGEDLFHLGRHTERAESTVRLLLAVADRWDDFARPALPGRPANAPGAGPAALAVLLEALHTLAAEASLAGLVTDPTVHGSVAWSVGRMAQDAAGVRDNLSPDLWRALSALERTLRAERQRQLDDGENPLGLAPALGRLLEALMALSGGFAESLVRDVGWHLLEAGRRLERARRLVSTLAATVALPHDDAVERLVLESVLLANESAITYRRRHPGGGLAGALDLLLVDLSNPRSLAFQLRELRAHLAGLPAAGRGTASRDQLLDEAHDLLGELGPERAARERAAGRRVHLEQTLASIGWRLEELATEISRVHFTRPVVAQWPGGWQ</sequence>
<dbReference type="OrthoDB" id="9803842at2"/>
<feature type="domain" description="DUF403" evidence="2">
    <location>
        <begin position="542"/>
        <end position="856"/>
    </location>
</feature>
<dbReference type="PANTHER" id="PTHR34595">
    <property type="entry name" value="BLR5612 PROTEIN"/>
    <property type="match status" value="1"/>
</dbReference>
<name>A0A7J5UK69_9MICO</name>
<comment type="caution">
    <text evidence="4">The sequence shown here is derived from an EMBL/GenBank/DDBJ whole genome shotgun (WGS) entry which is preliminary data.</text>
</comment>
<dbReference type="Proteomes" id="UP000451860">
    <property type="component" value="Unassembled WGS sequence"/>
</dbReference>
<evidence type="ECO:0000259" key="3">
    <source>
        <dbReference type="Pfam" id="PF14403"/>
    </source>
</evidence>
<protein>
    <recommendedName>
        <fullName evidence="6">DUF403 domain-containing protein</fullName>
    </recommendedName>
</protein>
<evidence type="ECO:0000256" key="1">
    <source>
        <dbReference type="SAM" id="MobiDB-lite"/>
    </source>
</evidence>